<evidence type="ECO:0000313" key="1">
    <source>
        <dbReference type="EMBL" id="ABK89451.1"/>
    </source>
</evidence>
<protein>
    <submittedName>
        <fullName evidence="1">Uncharacterized protein</fullName>
    </submittedName>
</protein>
<dbReference type="AlphaFoldDB" id="A0Q5D6"/>
<name>A0Q5D6_FRATN</name>
<dbReference type="KEGG" id="ftn:FTN_0556"/>
<gene>
    <name evidence="1" type="ordered locus">FTN_0556</name>
</gene>
<accession>A0Q5D6</accession>
<keyword evidence="2" id="KW-1185">Reference proteome</keyword>
<dbReference type="EMBL" id="CP000439">
    <property type="protein sequence ID" value="ABK89451.1"/>
    <property type="molecule type" value="Genomic_DNA"/>
</dbReference>
<evidence type="ECO:0000313" key="2">
    <source>
        <dbReference type="Proteomes" id="UP000000762"/>
    </source>
</evidence>
<dbReference type="Proteomes" id="UP000000762">
    <property type="component" value="Chromosome"/>
</dbReference>
<organism evidence="1 2">
    <name type="scientific">Francisella tularensis subsp. novicida (strain ATCC 15482 / CCUG 33449 / U112)</name>
    <dbReference type="NCBI Taxonomy" id="401614"/>
    <lineage>
        <taxon>Bacteria</taxon>
        <taxon>Pseudomonadati</taxon>
        <taxon>Pseudomonadota</taxon>
        <taxon>Gammaproteobacteria</taxon>
        <taxon>Thiotrichales</taxon>
        <taxon>Francisellaceae</taxon>
        <taxon>Francisella</taxon>
    </lineage>
</organism>
<sequence>MDWSIFFSKIVIYYINNFNFNSLFIHDIINQILNFFNTNFKIEKENSNMKKIFKISSSLVLLAGISACSSSDMDLQLTATPNGAPFSSTIQANIADIKGFIGVPNDNATPFNYTVTGDFTDLNKCQILILTSTGALMNGTSKGTTYNGRIVIDCAITGMPGPYSGTVSMSTSSGGNNYSGSIPLTIS</sequence>
<proteinExistence type="predicted"/>
<reference evidence="2" key="1">
    <citation type="journal article" date="2007" name="Genome Biol.">
        <title>Comparison of Francisella tularensis genomes reveals evolutionary events associated with the emergence of human pathogenic strains.</title>
        <authorList>
            <person name="Rohmer L."/>
            <person name="Fong C."/>
            <person name="Abmayr S."/>
            <person name="Wasnick M."/>
            <person name="Larson Freeman T.J."/>
            <person name="Radey M."/>
            <person name="Guina T."/>
            <person name="Svensson K."/>
            <person name="Hayden H.S."/>
            <person name="Jacobs M."/>
            <person name="Gallagher L.A."/>
            <person name="Manoil C."/>
            <person name="Ernst R.K."/>
            <person name="Drees B."/>
            <person name="Buckley D."/>
            <person name="Haugen E."/>
            <person name="Bovee D."/>
            <person name="Zhou Y."/>
            <person name="Chang J."/>
            <person name="Levy R."/>
            <person name="Lim R."/>
            <person name="Gillett W."/>
            <person name="Guenthener D."/>
            <person name="Kang A."/>
            <person name="Shaffer S.A."/>
            <person name="Taylor G."/>
            <person name="Chen J."/>
            <person name="Gallis B."/>
            <person name="D'Argenio D.A."/>
            <person name="Forsman M."/>
            <person name="Olson M.V."/>
            <person name="Goodlett D.R."/>
            <person name="Kaul R."/>
            <person name="Miller S.I."/>
            <person name="Brittnacher M.J."/>
        </authorList>
    </citation>
    <scope>NUCLEOTIDE SEQUENCE [LARGE SCALE GENOMIC DNA]</scope>
    <source>
        <strain evidence="2">U112</strain>
    </source>
</reference>